<keyword evidence="1" id="KW-0812">Transmembrane</keyword>
<evidence type="ECO:0000256" key="1">
    <source>
        <dbReference type="SAM" id="Phobius"/>
    </source>
</evidence>
<proteinExistence type="predicted"/>
<evidence type="ECO:0000313" key="2">
    <source>
        <dbReference type="EMBL" id="NKY03034.1"/>
    </source>
</evidence>
<comment type="caution">
    <text evidence="2">The sequence shown here is derived from an EMBL/GenBank/DDBJ whole genome shotgun (WGS) entry which is preliminary data.</text>
</comment>
<sequence>MENPIIAALGALGAWLLVAGPLYQAATELRDQGLTQRRALPDTIAPSQPISPWWWLIPPVAYWRHHRERTRIKREVIGVMSTEEVQRMLAFSNTALGWLLVAAGATCIAIKETWEFVHIADWPPVMTWVIIVLAAAVAVGNAAMQTARTSHILAAAEDSRDD</sequence>
<keyword evidence="1" id="KW-0472">Membrane</keyword>
<dbReference type="RefSeq" id="WP_006368799.1">
    <property type="nucleotide sequence ID" value="NZ_CP116236.1"/>
</dbReference>
<dbReference type="EMBL" id="JAAXPC010000008">
    <property type="protein sequence ID" value="NKY03034.1"/>
    <property type="molecule type" value="Genomic_DNA"/>
</dbReference>
<gene>
    <name evidence="2" type="ORF">HGA05_15800</name>
</gene>
<evidence type="ECO:0000313" key="3">
    <source>
        <dbReference type="Proteomes" id="UP000563898"/>
    </source>
</evidence>
<feature type="transmembrane region" description="Helical" evidence="1">
    <location>
        <begin position="88"/>
        <end position="110"/>
    </location>
</feature>
<organism evidence="2 3">
    <name type="scientific">Gordonia polyisoprenivorans</name>
    <dbReference type="NCBI Taxonomy" id="84595"/>
    <lineage>
        <taxon>Bacteria</taxon>
        <taxon>Bacillati</taxon>
        <taxon>Actinomycetota</taxon>
        <taxon>Actinomycetes</taxon>
        <taxon>Mycobacteriales</taxon>
        <taxon>Gordoniaceae</taxon>
        <taxon>Gordonia</taxon>
    </lineage>
</organism>
<evidence type="ECO:0008006" key="4">
    <source>
        <dbReference type="Google" id="ProtNLM"/>
    </source>
</evidence>
<dbReference type="AlphaFoldDB" id="A0A846WN11"/>
<dbReference type="Proteomes" id="UP000563898">
    <property type="component" value="Unassembled WGS sequence"/>
</dbReference>
<keyword evidence="1" id="KW-1133">Transmembrane helix</keyword>
<name>A0A846WN11_9ACTN</name>
<protein>
    <recommendedName>
        <fullName evidence="4">DUF4328 domain-containing protein</fullName>
    </recommendedName>
</protein>
<feature type="transmembrane region" description="Helical" evidence="1">
    <location>
        <begin position="122"/>
        <end position="144"/>
    </location>
</feature>
<reference evidence="2 3" key="1">
    <citation type="submission" date="2020-04" db="EMBL/GenBank/DDBJ databases">
        <title>MicrobeNet Type strains.</title>
        <authorList>
            <person name="Nicholson A.C."/>
        </authorList>
    </citation>
    <scope>NUCLEOTIDE SEQUENCE [LARGE SCALE GENOMIC DNA]</scope>
    <source>
        <strain evidence="2 3">ATCC BAA-14</strain>
    </source>
</reference>
<accession>A0A846WN11</accession>